<accession>A0AA41QQP9</accession>
<evidence type="ECO:0000313" key="3">
    <source>
        <dbReference type="EMBL" id="MCI0128568.1"/>
    </source>
</evidence>
<evidence type="ECO:0000313" key="4">
    <source>
        <dbReference type="Proteomes" id="UP001156140"/>
    </source>
</evidence>
<feature type="domain" description="DUF559" evidence="2">
    <location>
        <begin position="4"/>
        <end position="107"/>
    </location>
</feature>
<dbReference type="EMBL" id="JALAZD010000002">
    <property type="protein sequence ID" value="MCI0128568.1"/>
    <property type="molecule type" value="Genomic_DNA"/>
</dbReference>
<dbReference type="PANTHER" id="PTHR38590">
    <property type="entry name" value="BLL0828 PROTEIN"/>
    <property type="match status" value="1"/>
</dbReference>
<reference evidence="3" key="1">
    <citation type="submission" date="2022-03" db="EMBL/GenBank/DDBJ databases">
        <title>The complete genome sequence of a Methyloterrigena soli.</title>
        <authorList>
            <person name="Zi Z."/>
        </authorList>
    </citation>
    <scope>NUCLEOTIDE SEQUENCE</scope>
    <source>
        <strain evidence="3">M48</strain>
    </source>
</reference>
<dbReference type="InterPro" id="IPR011335">
    <property type="entry name" value="Restrct_endonuc-II-like"/>
</dbReference>
<sequence length="165" mass="18346">MSIERARELRRDPGEPERVMWQVLHSFRQQGYHFRRQAAFGPYYADFACHHGKLVIEVDGDSHAGAEAYDERRDAYMRARGYQVLRISNHDVVANRDGVFTLVAQLLEGVEPLTPTPVPSPQGGGRRRSRKHGADGKSLTSPQNLPPPCGEGTGVGVGRKHGHQP</sequence>
<evidence type="ECO:0000256" key="1">
    <source>
        <dbReference type="SAM" id="MobiDB-lite"/>
    </source>
</evidence>
<dbReference type="RefSeq" id="WP_281736686.1">
    <property type="nucleotide sequence ID" value="NZ_JAKETQ010000002.1"/>
</dbReference>
<comment type="caution">
    <text evidence="3">The sequence shown here is derived from an EMBL/GenBank/DDBJ whole genome shotgun (WGS) entry which is preliminary data.</text>
</comment>
<dbReference type="InterPro" id="IPR047216">
    <property type="entry name" value="Endonuclease_DUF559_bact"/>
</dbReference>
<feature type="region of interest" description="Disordered" evidence="1">
    <location>
        <begin position="112"/>
        <end position="165"/>
    </location>
</feature>
<dbReference type="CDD" id="cd01038">
    <property type="entry name" value="Endonuclease_DUF559"/>
    <property type="match status" value="1"/>
</dbReference>
<dbReference type="Gene3D" id="3.40.960.10">
    <property type="entry name" value="VSR Endonuclease"/>
    <property type="match status" value="1"/>
</dbReference>
<gene>
    <name evidence="3" type="ORF">ML536_17185</name>
</gene>
<organism evidence="3 4">
    <name type="scientific">Paradevosia shaoguanensis</name>
    <dbReference type="NCBI Taxonomy" id="1335043"/>
    <lineage>
        <taxon>Bacteria</taxon>
        <taxon>Pseudomonadati</taxon>
        <taxon>Pseudomonadota</taxon>
        <taxon>Alphaproteobacteria</taxon>
        <taxon>Hyphomicrobiales</taxon>
        <taxon>Devosiaceae</taxon>
        <taxon>Paradevosia</taxon>
    </lineage>
</organism>
<dbReference type="Pfam" id="PF04480">
    <property type="entry name" value="DUF559"/>
    <property type="match status" value="1"/>
</dbReference>
<proteinExistence type="predicted"/>
<dbReference type="SUPFAM" id="SSF52980">
    <property type="entry name" value="Restriction endonuclease-like"/>
    <property type="match status" value="1"/>
</dbReference>
<dbReference type="Proteomes" id="UP001156140">
    <property type="component" value="Unassembled WGS sequence"/>
</dbReference>
<evidence type="ECO:0000259" key="2">
    <source>
        <dbReference type="Pfam" id="PF04480"/>
    </source>
</evidence>
<dbReference type="PANTHER" id="PTHR38590:SF1">
    <property type="entry name" value="BLL0828 PROTEIN"/>
    <property type="match status" value="1"/>
</dbReference>
<dbReference type="AlphaFoldDB" id="A0AA41QQP9"/>
<protein>
    <submittedName>
        <fullName evidence="3">DUF559 domain-containing protein</fullName>
    </submittedName>
</protein>
<keyword evidence="4" id="KW-1185">Reference proteome</keyword>
<dbReference type="InterPro" id="IPR007569">
    <property type="entry name" value="DUF559"/>
</dbReference>
<name>A0AA41QQP9_9HYPH</name>